<evidence type="ECO:0000313" key="1">
    <source>
        <dbReference type="EMBL" id="KAJ7785231.1"/>
    </source>
</evidence>
<organism evidence="1 2">
    <name type="scientific">Mycena maculata</name>
    <dbReference type="NCBI Taxonomy" id="230809"/>
    <lineage>
        <taxon>Eukaryota</taxon>
        <taxon>Fungi</taxon>
        <taxon>Dikarya</taxon>
        <taxon>Basidiomycota</taxon>
        <taxon>Agaricomycotina</taxon>
        <taxon>Agaricomycetes</taxon>
        <taxon>Agaricomycetidae</taxon>
        <taxon>Agaricales</taxon>
        <taxon>Marasmiineae</taxon>
        <taxon>Mycenaceae</taxon>
        <taxon>Mycena</taxon>
    </lineage>
</organism>
<keyword evidence="2" id="KW-1185">Reference proteome</keyword>
<dbReference type="Proteomes" id="UP001215280">
    <property type="component" value="Unassembled WGS sequence"/>
</dbReference>
<dbReference type="SUPFAM" id="SSF52172">
    <property type="entry name" value="CheY-like"/>
    <property type="match status" value="1"/>
</dbReference>
<accession>A0AAD7KGY7</accession>
<name>A0AAD7KGY7_9AGAR</name>
<reference evidence="1" key="1">
    <citation type="submission" date="2023-03" db="EMBL/GenBank/DDBJ databases">
        <title>Massive genome expansion in bonnet fungi (Mycena s.s.) driven by repeated elements and novel gene families across ecological guilds.</title>
        <authorList>
            <consortium name="Lawrence Berkeley National Laboratory"/>
            <person name="Harder C.B."/>
            <person name="Miyauchi S."/>
            <person name="Viragh M."/>
            <person name="Kuo A."/>
            <person name="Thoen E."/>
            <person name="Andreopoulos B."/>
            <person name="Lu D."/>
            <person name="Skrede I."/>
            <person name="Drula E."/>
            <person name="Henrissat B."/>
            <person name="Morin E."/>
            <person name="Kohler A."/>
            <person name="Barry K."/>
            <person name="LaButti K."/>
            <person name="Morin E."/>
            <person name="Salamov A."/>
            <person name="Lipzen A."/>
            <person name="Mereny Z."/>
            <person name="Hegedus B."/>
            <person name="Baldrian P."/>
            <person name="Stursova M."/>
            <person name="Weitz H."/>
            <person name="Taylor A."/>
            <person name="Grigoriev I.V."/>
            <person name="Nagy L.G."/>
            <person name="Martin F."/>
            <person name="Kauserud H."/>
        </authorList>
    </citation>
    <scope>NUCLEOTIDE SEQUENCE</scope>
    <source>
        <strain evidence="1">CBHHK188m</strain>
    </source>
</reference>
<dbReference type="AlphaFoldDB" id="A0AAD7KGY7"/>
<dbReference type="EMBL" id="JARJLG010000001">
    <property type="protein sequence ID" value="KAJ7785231.1"/>
    <property type="molecule type" value="Genomic_DNA"/>
</dbReference>
<dbReference type="Gene3D" id="3.40.50.2300">
    <property type="match status" value="1"/>
</dbReference>
<proteinExistence type="predicted"/>
<dbReference type="InterPro" id="IPR011006">
    <property type="entry name" value="CheY-like_superfamily"/>
</dbReference>
<sequence length="160" mass="18272">MFQFKREDQGYVVFYENGMVGLDAFKDRALQNKPFDVILSWMSLGLSVKMKVLMPLMDRMEAAQCIQAYEMQYDLSPTPIIVLASHTTIGYWELCHQAGMGAYIICTVAVFLDLNGDDRGRHCALERQDVNELQAPQIMLVLVRDLNVTCTNHLPTIHRD</sequence>
<evidence type="ECO:0000313" key="2">
    <source>
        <dbReference type="Proteomes" id="UP001215280"/>
    </source>
</evidence>
<protein>
    <submittedName>
        <fullName evidence="1">Uncharacterized protein</fullName>
    </submittedName>
</protein>
<gene>
    <name evidence="1" type="ORF">DFH07DRAFT_763830</name>
</gene>
<comment type="caution">
    <text evidence="1">The sequence shown here is derived from an EMBL/GenBank/DDBJ whole genome shotgun (WGS) entry which is preliminary data.</text>
</comment>